<gene>
    <name evidence="2" type="ORF">M0R45_002513</name>
</gene>
<evidence type="ECO:0000313" key="3">
    <source>
        <dbReference type="Proteomes" id="UP001457282"/>
    </source>
</evidence>
<feature type="compositionally biased region" description="Polar residues" evidence="1">
    <location>
        <begin position="1"/>
        <end position="23"/>
    </location>
</feature>
<dbReference type="AlphaFoldDB" id="A0AAW1VRV6"/>
<sequence>MPCSVSNTQSVPLLDSSHVQFSQPAPKLPSPNNFTKPCRDALVLMPRSHDHRVLSSTRALPKPHQTTKKPPCREPKPVRLPQPPPSLVSAAAAMPRK</sequence>
<reference evidence="2 3" key="1">
    <citation type="journal article" date="2023" name="G3 (Bethesda)">
        <title>A chromosome-length genome assembly and annotation of blackberry (Rubus argutus, cv. 'Hillquist').</title>
        <authorList>
            <person name="Bruna T."/>
            <person name="Aryal R."/>
            <person name="Dudchenko O."/>
            <person name="Sargent D.J."/>
            <person name="Mead D."/>
            <person name="Buti M."/>
            <person name="Cavallini A."/>
            <person name="Hytonen T."/>
            <person name="Andres J."/>
            <person name="Pham M."/>
            <person name="Weisz D."/>
            <person name="Mascagni F."/>
            <person name="Usai G."/>
            <person name="Natali L."/>
            <person name="Bassil N."/>
            <person name="Fernandez G.E."/>
            <person name="Lomsadze A."/>
            <person name="Armour M."/>
            <person name="Olukolu B."/>
            <person name="Poorten T."/>
            <person name="Britton C."/>
            <person name="Davik J."/>
            <person name="Ashrafi H."/>
            <person name="Aiden E.L."/>
            <person name="Borodovsky M."/>
            <person name="Worthington M."/>
        </authorList>
    </citation>
    <scope>NUCLEOTIDE SEQUENCE [LARGE SCALE GENOMIC DNA]</scope>
    <source>
        <strain evidence="2">PI 553951</strain>
    </source>
</reference>
<dbReference type="EMBL" id="JBEDUW010000046">
    <property type="protein sequence ID" value="KAK9907016.1"/>
    <property type="molecule type" value="Genomic_DNA"/>
</dbReference>
<keyword evidence="3" id="KW-1185">Reference proteome</keyword>
<evidence type="ECO:0000256" key="1">
    <source>
        <dbReference type="SAM" id="MobiDB-lite"/>
    </source>
</evidence>
<accession>A0AAW1VRV6</accession>
<feature type="region of interest" description="Disordered" evidence="1">
    <location>
        <begin position="48"/>
        <end position="97"/>
    </location>
</feature>
<protein>
    <submittedName>
        <fullName evidence="2">Uncharacterized protein</fullName>
    </submittedName>
</protein>
<feature type="region of interest" description="Disordered" evidence="1">
    <location>
        <begin position="1"/>
        <end position="34"/>
    </location>
</feature>
<proteinExistence type="predicted"/>
<comment type="caution">
    <text evidence="2">The sequence shown here is derived from an EMBL/GenBank/DDBJ whole genome shotgun (WGS) entry which is preliminary data.</text>
</comment>
<dbReference type="Proteomes" id="UP001457282">
    <property type="component" value="Unassembled WGS sequence"/>
</dbReference>
<evidence type="ECO:0000313" key="2">
    <source>
        <dbReference type="EMBL" id="KAK9907016.1"/>
    </source>
</evidence>
<organism evidence="2 3">
    <name type="scientific">Rubus argutus</name>
    <name type="common">Southern blackberry</name>
    <dbReference type="NCBI Taxonomy" id="59490"/>
    <lineage>
        <taxon>Eukaryota</taxon>
        <taxon>Viridiplantae</taxon>
        <taxon>Streptophyta</taxon>
        <taxon>Embryophyta</taxon>
        <taxon>Tracheophyta</taxon>
        <taxon>Spermatophyta</taxon>
        <taxon>Magnoliopsida</taxon>
        <taxon>eudicotyledons</taxon>
        <taxon>Gunneridae</taxon>
        <taxon>Pentapetalae</taxon>
        <taxon>rosids</taxon>
        <taxon>fabids</taxon>
        <taxon>Rosales</taxon>
        <taxon>Rosaceae</taxon>
        <taxon>Rosoideae</taxon>
        <taxon>Rosoideae incertae sedis</taxon>
        <taxon>Rubus</taxon>
    </lineage>
</organism>
<name>A0AAW1VRV6_RUBAR</name>